<proteinExistence type="predicted"/>
<dbReference type="HOGENOM" id="CLU_870139_0_0_1"/>
<dbReference type="GeneID" id="7451133"/>
<dbReference type="EMBL" id="CM000643">
    <property type="protein sequence ID" value="EED91053.1"/>
    <property type="molecule type" value="Genomic_DNA"/>
</dbReference>
<feature type="signal peptide" evidence="2">
    <location>
        <begin position="1"/>
        <end position="21"/>
    </location>
</feature>
<evidence type="ECO:0000313" key="3">
    <source>
        <dbReference type="EMBL" id="EED91053.1"/>
    </source>
</evidence>
<organism evidence="3 4">
    <name type="scientific">Thalassiosira pseudonana</name>
    <name type="common">Marine diatom</name>
    <name type="synonym">Cyclotella nana</name>
    <dbReference type="NCBI Taxonomy" id="35128"/>
    <lineage>
        <taxon>Eukaryota</taxon>
        <taxon>Sar</taxon>
        <taxon>Stramenopiles</taxon>
        <taxon>Ochrophyta</taxon>
        <taxon>Bacillariophyta</taxon>
        <taxon>Coscinodiscophyceae</taxon>
        <taxon>Thalassiosirophycidae</taxon>
        <taxon>Thalassiosirales</taxon>
        <taxon>Thalassiosiraceae</taxon>
        <taxon>Thalassiosira</taxon>
    </lineage>
</organism>
<evidence type="ECO:0000313" key="4">
    <source>
        <dbReference type="Proteomes" id="UP000001449"/>
    </source>
</evidence>
<dbReference type="Proteomes" id="UP000001449">
    <property type="component" value="Chromosome 6"/>
</dbReference>
<evidence type="ECO:0000256" key="2">
    <source>
        <dbReference type="SAM" id="SignalP"/>
    </source>
</evidence>
<keyword evidence="2" id="KW-0732">Signal</keyword>
<evidence type="ECO:0000256" key="1">
    <source>
        <dbReference type="SAM" id="MobiDB-lite"/>
    </source>
</evidence>
<reference evidence="3 4" key="2">
    <citation type="journal article" date="2008" name="Nature">
        <title>The Phaeodactylum genome reveals the evolutionary history of diatom genomes.</title>
        <authorList>
            <person name="Bowler C."/>
            <person name="Allen A.E."/>
            <person name="Badger J.H."/>
            <person name="Grimwood J."/>
            <person name="Jabbari K."/>
            <person name="Kuo A."/>
            <person name="Maheswari U."/>
            <person name="Martens C."/>
            <person name="Maumus F."/>
            <person name="Otillar R.P."/>
            <person name="Rayko E."/>
            <person name="Salamov A."/>
            <person name="Vandepoele K."/>
            <person name="Beszteri B."/>
            <person name="Gruber A."/>
            <person name="Heijde M."/>
            <person name="Katinka M."/>
            <person name="Mock T."/>
            <person name="Valentin K."/>
            <person name="Verret F."/>
            <person name="Berges J.A."/>
            <person name="Brownlee C."/>
            <person name="Cadoret J.P."/>
            <person name="Chiovitti A."/>
            <person name="Choi C.J."/>
            <person name="Coesel S."/>
            <person name="De Martino A."/>
            <person name="Detter J.C."/>
            <person name="Durkin C."/>
            <person name="Falciatore A."/>
            <person name="Fournet J."/>
            <person name="Haruta M."/>
            <person name="Huysman M.J."/>
            <person name="Jenkins B.D."/>
            <person name="Jiroutova K."/>
            <person name="Jorgensen R.E."/>
            <person name="Joubert Y."/>
            <person name="Kaplan A."/>
            <person name="Kroger N."/>
            <person name="Kroth P.G."/>
            <person name="La Roche J."/>
            <person name="Lindquist E."/>
            <person name="Lommer M."/>
            <person name="Martin-Jezequel V."/>
            <person name="Lopez P.J."/>
            <person name="Lucas S."/>
            <person name="Mangogna M."/>
            <person name="McGinnis K."/>
            <person name="Medlin L.K."/>
            <person name="Montsant A."/>
            <person name="Oudot-Le Secq M.P."/>
            <person name="Napoli C."/>
            <person name="Obornik M."/>
            <person name="Parker M.S."/>
            <person name="Petit J.L."/>
            <person name="Porcel B.M."/>
            <person name="Poulsen N."/>
            <person name="Robison M."/>
            <person name="Rychlewski L."/>
            <person name="Rynearson T.A."/>
            <person name="Schmutz J."/>
            <person name="Shapiro H."/>
            <person name="Siaut M."/>
            <person name="Stanley M."/>
            <person name="Sussman M.R."/>
            <person name="Taylor A.R."/>
            <person name="Vardi A."/>
            <person name="von Dassow P."/>
            <person name="Vyverman W."/>
            <person name="Willis A."/>
            <person name="Wyrwicz L.S."/>
            <person name="Rokhsar D.S."/>
            <person name="Weissenbach J."/>
            <person name="Armbrust E.V."/>
            <person name="Green B.R."/>
            <person name="Van de Peer Y."/>
            <person name="Grigoriev I.V."/>
        </authorList>
    </citation>
    <scope>NUCLEOTIDE SEQUENCE [LARGE SCALE GENOMIC DNA]</scope>
    <source>
        <strain evidence="3 4">CCMP1335</strain>
    </source>
</reference>
<dbReference type="InParanoid" id="B8C541"/>
<dbReference type="RefSeq" id="XP_002290946.1">
    <property type="nucleotide sequence ID" value="XM_002290910.1"/>
</dbReference>
<feature type="compositionally biased region" description="Low complexity" evidence="1">
    <location>
        <begin position="29"/>
        <end position="38"/>
    </location>
</feature>
<feature type="region of interest" description="Disordered" evidence="1">
    <location>
        <begin position="22"/>
        <end position="48"/>
    </location>
</feature>
<feature type="chain" id="PRO_5002866264" evidence="2">
    <location>
        <begin position="22"/>
        <end position="320"/>
    </location>
</feature>
<reference evidence="3 4" key="1">
    <citation type="journal article" date="2004" name="Science">
        <title>The genome of the diatom Thalassiosira pseudonana: ecology, evolution, and metabolism.</title>
        <authorList>
            <person name="Armbrust E.V."/>
            <person name="Berges J.A."/>
            <person name="Bowler C."/>
            <person name="Green B.R."/>
            <person name="Martinez D."/>
            <person name="Putnam N.H."/>
            <person name="Zhou S."/>
            <person name="Allen A.E."/>
            <person name="Apt K.E."/>
            <person name="Bechner M."/>
            <person name="Brzezinski M.A."/>
            <person name="Chaal B.K."/>
            <person name="Chiovitti A."/>
            <person name="Davis A.K."/>
            <person name="Demarest M.S."/>
            <person name="Detter J.C."/>
            <person name="Glavina T."/>
            <person name="Goodstein D."/>
            <person name="Hadi M.Z."/>
            <person name="Hellsten U."/>
            <person name="Hildebrand M."/>
            <person name="Jenkins B.D."/>
            <person name="Jurka J."/>
            <person name="Kapitonov V.V."/>
            <person name="Kroger N."/>
            <person name="Lau W.W."/>
            <person name="Lane T.W."/>
            <person name="Larimer F.W."/>
            <person name="Lippmeier J.C."/>
            <person name="Lucas S."/>
            <person name="Medina M."/>
            <person name="Montsant A."/>
            <person name="Obornik M."/>
            <person name="Parker M.S."/>
            <person name="Palenik B."/>
            <person name="Pazour G.J."/>
            <person name="Richardson P.M."/>
            <person name="Rynearson T.A."/>
            <person name="Saito M.A."/>
            <person name="Schwartz D.C."/>
            <person name="Thamatrakoln K."/>
            <person name="Valentin K."/>
            <person name="Vardi A."/>
            <person name="Wilkerson F.P."/>
            <person name="Rokhsar D.S."/>
        </authorList>
    </citation>
    <scope>NUCLEOTIDE SEQUENCE [LARGE SCALE GENOMIC DNA]</scope>
    <source>
        <strain evidence="3 4">CCMP1335</strain>
    </source>
</reference>
<gene>
    <name evidence="3" type="ORF">THAPSDRAFT_5944</name>
</gene>
<sequence length="320" mass="33593">MRRNLQPLLALALAFLLTANAQTPPPSTAPVNPAPTTSRPTGSPMERSNVTVFNTGETITIINEDTSFKDETLVLTEETTLVLEEGGYISAPTNTDWPAIRLTIGSTFKGTGGYVNGSYATPNYELGEGGEAIHLLNGQSSADTASYAEFYDGVYVIGGDAPDGIGGNALHVHGIGTEAVIYGGSFVGGKGLEGDGLSIWVLNSGKVHVRGGSFLGEVKVEGDAMMFLYGCFEKNGTSVTGMFADEKELDIVVRTRSGGEVVLVSVSEQQCDTAPSTSPTNFPTISPQPTITLPNDGRRLSLARGFSVALVLMETVTAFL</sequence>
<dbReference type="KEGG" id="tps:THAPSDRAFT_5944"/>
<name>B8C541_THAPS</name>
<dbReference type="PaxDb" id="35128-Thaps5944"/>
<keyword evidence="4" id="KW-1185">Reference proteome</keyword>
<accession>B8C541</accession>
<protein>
    <submittedName>
        <fullName evidence="3">Uncharacterized protein</fullName>
    </submittedName>
</protein>
<dbReference type="AlphaFoldDB" id="B8C541"/>